<sequence length="74" mass="7926">MLRAALGRLGGASPLSHRPRPHLPAALSRTKARIAGSRGVRRPIPGRMRHPAPPPLVFVATVTAYMAVSGKTRR</sequence>
<evidence type="ECO:0000313" key="3">
    <source>
        <dbReference type="Proteomes" id="UP000324222"/>
    </source>
</evidence>
<dbReference type="Proteomes" id="UP000324222">
    <property type="component" value="Unassembled WGS sequence"/>
</dbReference>
<keyword evidence="3" id="KW-1185">Reference proteome</keyword>
<dbReference type="AlphaFoldDB" id="A0A5B7IKR7"/>
<name>A0A5B7IKR7_PORTR</name>
<evidence type="ECO:0000256" key="1">
    <source>
        <dbReference type="SAM" id="MobiDB-lite"/>
    </source>
</evidence>
<protein>
    <submittedName>
        <fullName evidence="2">Uncharacterized protein</fullName>
    </submittedName>
</protein>
<feature type="region of interest" description="Disordered" evidence="1">
    <location>
        <begin position="1"/>
        <end position="53"/>
    </location>
</feature>
<proteinExistence type="predicted"/>
<accession>A0A5B7IKR7</accession>
<evidence type="ECO:0000313" key="2">
    <source>
        <dbReference type="EMBL" id="MPC82963.1"/>
    </source>
</evidence>
<gene>
    <name evidence="2" type="ORF">E2C01_077652</name>
</gene>
<reference evidence="2 3" key="1">
    <citation type="submission" date="2019-05" db="EMBL/GenBank/DDBJ databases">
        <title>Another draft genome of Portunus trituberculatus and its Hox gene families provides insights of decapod evolution.</title>
        <authorList>
            <person name="Jeong J.-H."/>
            <person name="Song I."/>
            <person name="Kim S."/>
            <person name="Choi T."/>
            <person name="Kim D."/>
            <person name="Ryu S."/>
            <person name="Kim W."/>
        </authorList>
    </citation>
    <scope>NUCLEOTIDE SEQUENCE [LARGE SCALE GENOMIC DNA]</scope>
    <source>
        <tissue evidence="2">Muscle</tissue>
    </source>
</reference>
<dbReference type="EMBL" id="VSRR010061161">
    <property type="protein sequence ID" value="MPC82963.1"/>
    <property type="molecule type" value="Genomic_DNA"/>
</dbReference>
<organism evidence="2 3">
    <name type="scientific">Portunus trituberculatus</name>
    <name type="common">Swimming crab</name>
    <name type="synonym">Neptunus trituberculatus</name>
    <dbReference type="NCBI Taxonomy" id="210409"/>
    <lineage>
        <taxon>Eukaryota</taxon>
        <taxon>Metazoa</taxon>
        <taxon>Ecdysozoa</taxon>
        <taxon>Arthropoda</taxon>
        <taxon>Crustacea</taxon>
        <taxon>Multicrustacea</taxon>
        <taxon>Malacostraca</taxon>
        <taxon>Eumalacostraca</taxon>
        <taxon>Eucarida</taxon>
        <taxon>Decapoda</taxon>
        <taxon>Pleocyemata</taxon>
        <taxon>Brachyura</taxon>
        <taxon>Eubrachyura</taxon>
        <taxon>Portunoidea</taxon>
        <taxon>Portunidae</taxon>
        <taxon>Portuninae</taxon>
        <taxon>Portunus</taxon>
    </lineage>
</organism>
<comment type="caution">
    <text evidence="2">The sequence shown here is derived from an EMBL/GenBank/DDBJ whole genome shotgun (WGS) entry which is preliminary data.</text>
</comment>